<feature type="region of interest" description="Disordered" evidence="1">
    <location>
        <begin position="131"/>
        <end position="166"/>
    </location>
</feature>
<dbReference type="Proteomes" id="UP001208570">
    <property type="component" value="Unassembled WGS sequence"/>
</dbReference>
<comment type="caution">
    <text evidence="2">The sequence shown here is derived from an EMBL/GenBank/DDBJ whole genome shotgun (WGS) entry which is preliminary data.</text>
</comment>
<evidence type="ECO:0000313" key="2">
    <source>
        <dbReference type="EMBL" id="KAK2159674.1"/>
    </source>
</evidence>
<gene>
    <name evidence="2" type="ORF">LSH36_148g03016</name>
</gene>
<accession>A0AAD9JVB1</accession>
<keyword evidence="3" id="KW-1185">Reference proteome</keyword>
<name>A0AAD9JVB1_9ANNE</name>
<proteinExistence type="predicted"/>
<feature type="compositionally biased region" description="Polar residues" evidence="1">
    <location>
        <begin position="137"/>
        <end position="147"/>
    </location>
</feature>
<protein>
    <submittedName>
        <fullName evidence="2">Uncharacterized protein</fullName>
    </submittedName>
</protein>
<reference evidence="2" key="1">
    <citation type="journal article" date="2023" name="Mol. Biol. Evol.">
        <title>Third-Generation Sequencing Reveals the Adaptive Role of the Epigenome in Three Deep-Sea Polychaetes.</title>
        <authorList>
            <person name="Perez M."/>
            <person name="Aroh O."/>
            <person name="Sun Y."/>
            <person name="Lan Y."/>
            <person name="Juniper S.K."/>
            <person name="Young C.R."/>
            <person name="Angers B."/>
            <person name="Qian P.Y."/>
        </authorList>
    </citation>
    <scope>NUCLEOTIDE SEQUENCE</scope>
    <source>
        <strain evidence="2">P08H-3</strain>
    </source>
</reference>
<evidence type="ECO:0000256" key="1">
    <source>
        <dbReference type="SAM" id="MobiDB-lite"/>
    </source>
</evidence>
<dbReference type="AlphaFoldDB" id="A0AAD9JVB1"/>
<sequence>MYYWEEKYENIWDYAPNPKRDKTRGARREALKCVCKETSLTEQLDKFVDMFVNITPPGVADVLRSYFKDEICCCTKNYCKHEGKSRRAYQARFVADIVHSPLPEDDLNDDLWEMYTFFLNEFNTMDGPKINVEHQPPETTSDLQNALQKARCERRNGARTDPDEPEAHLGLSAERAAPAAAVAPPTATNCLASAEEESDRWRSDACHEGGSLLQLSPYFKLIVMQMIMDCMKQRDVHRYFLLQHIRLLLHLHRSLMTEDDNSQS</sequence>
<feature type="compositionally biased region" description="Basic and acidic residues" evidence="1">
    <location>
        <begin position="150"/>
        <end position="166"/>
    </location>
</feature>
<evidence type="ECO:0000313" key="3">
    <source>
        <dbReference type="Proteomes" id="UP001208570"/>
    </source>
</evidence>
<organism evidence="2 3">
    <name type="scientific">Paralvinella palmiformis</name>
    <dbReference type="NCBI Taxonomy" id="53620"/>
    <lineage>
        <taxon>Eukaryota</taxon>
        <taxon>Metazoa</taxon>
        <taxon>Spiralia</taxon>
        <taxon>Lophotrochozoa</taxon>
        <taxon>Annelida</taxon>
        <taxon>Polychaeta</taxon>
        <taxon>Sedentaria</taxon>
        <taxon>Canalipalpata</taxon>
        <taxon>Terebellida</taxon>
        <taxon>Terebelliformia</taxon>
        <taxon>Alvinellidae</taxon>
        <taxon>Paralvinella</taxon>
    </lineage>
</organism>
<dbReference type="EMBL" id="JAODUP010000148">
    <property type="protein sequence ID" value="KAK2159674.1"/>
    <property type="molecule type" value="Genomic_DNA"/>
</dbReference>